<accession>A0A1M6LGK6</accession>
<evidence type="ECO:0000313" key="2">
    <source>
        <dbReference type="Proteomes" id="UP000184314"/>
    </source>
</evidence>
<sequence>MMRFLVLITCLFMAVTSCKKKSAANPPEAVLLVFPEENSECTTGTSLGEETSRVEFRWGLADNTETYELRVTNIATGTVQTIVSASNSAQLPLAKGEQFSWFVRSRNSEVEQTVSSKEWYFYNSGSRTTFAPFPATIISPASSDNVFKDINNQVELSWSASDLDNDIASYEVYFSVETPSIDLIRELSSAVTSIKVSVTSDTVYYWRVVVIDEEGNRSDTGVFTFKVL</sequence>
<dbReference type="Proteomes" id="UP000184314">
    <property type="component" value="Unassembled WGS sequence"/>
</dbReference>
<organism evidence="1 2">
    <name type="scientific">Maribacter aquivivus</name>
    <dbReference type="NCBI Taxonomy" id="228958"/>
    <lineage>
        <taxon>Bacteria</taxon>
        <taxon>Pseudomonadati</taxon>
        <taxon>Bacteroidota</taxon>
        <taxon>Flavobacteriia</taxon>
        <taxon>Flavobacteriales</taxon>
        <taxon>Flavobacteriaceae</taxon>
        <taxon>Maribacter</taxon>
    </lineage>
</organism>
<dbReference type="AlphaFoldDB" id="A0A1M6LGK6"/>
<dbReference type="STRING" id="228958.SAMN04488007_1149"/>
<gene>
    <name evidence="1" type="ORF">SAMN04488007_1149</name>
</gene>
<dbReference type="RefSeq" id="WP_073242037.1">
    <property type="nucleotide sequence ID" value="NZ_FQZX01000001.1"/>
</dbReference>
<dbReference type="PROSITE" id="PS51257">
    <property type="entry name" value="PROKAR_LIPOPROTEIN"/>
    <property type="match status" value="1"/>
</dbReference>
<evidence type="ECO:0008006" key="3">
    <source>
        <dbReference type="Google" id="ProtNLM"/>
    </source>
</evidence>
<evidence type="ECO:0000313" key="1">
    <source>
        <dbReference type="EMBL" id="SHJ70225.1"/>
    </source>
</evidence>
<dbReference type="InterPro" id="IPR013783">
    <property type="entry name" value="Ig-like_fold"/>
</dbReference>
<name>A0A1M6LGK6_9FLAO</name>
<reference evidence="2" key="1">
    <citation type="submission" date="2016-11" db="EMBL/GenBank/DDBJ databases">
        <authorList>
            <person name="Varghese N."/>
            <person name="Submissions S."/>
        </authorList>
    </citation>
    <scope>NUCLEOTIDE SEQUENCE [LARGE SCALE GENOMIC DNA]</scope>
    <source>
        <strain evidence="2">DSM 16478</strain>
    </source>
</reference>
<proteinExistence type="predicted"/>
<protein>
    <recommendedName>
        <fullName evidence="3">Fibronectin type-III domain-containing protein</fullName>
    </recommendedName>
</protein>
<dbReference type="Gene3D" id="2.60.40.10">
    <property type="entry name" value="Immunoglobulins"/>
    <property type="match status" value="1"/>
</dbReference>
<dbReference type="InterPro" id="IPR036116">
    <property type="entry name" value="FN3_sf"/>
</dbReference>
<keyword evidence="2" id="KW-1185">Reference proteome</keyword>
<dbReference type="SUPFAM" id="SSF49265">
    <property type="entry name" value="Fibronectin type III"/>
    <property type="match status" value="1"/>
</dbReference>
<dbReference type="EMBL" id="FQZX01000001">
    <property type="protein sequence ID" value="SHJ70225.1"/>
    <property type="molecule type" value="Genomic_DNA"/>
</dbReference>